<reference evidence="2 3" key="1">
    <citation type="submission" date="2023-09" db="EMBL/GenBank/DDBJ databases">
        <authorList>
            <person name="Wang M."/>
        </authorList>
    </citation>
    <scope>NUCLEOTIDE SEQUENCE [LARGE SCALE GENOMIC DNA]</scope>
    <source>
        <strain evidence="2">GT-2023</strain>
        <tissue evidence="2">Liver</tissue>
    </source>
</reference>
<accession>A0ABR3N1J4</accession>
<name>A0ABR3N1J4_9TELE</name>
<feature type="compositionally biased region" description="Polar residues" evidence="1">
    <location>
        <begin position="67"/>
        <end position="92"/>
    </location>
</feature>
<protein>
    <submittedName>
        <fullName evidence="2">Uncharacterized protein</fullName>
    </submittedName>
</protein>
<gene>
    <name evidence="2" type="ORF">QQF64_029799</name>
</gene>
<evidence type="ECO:0000313" key="2">
    <source>
        <dbReference type="EMBL" id="KAL1270783.1"/>
    </source>
</evidence>
<evidence type="ECO:0000256" key="1">
    <source>
        <dbReference type="SAM" id="MobiDB-lite"/>
    </source>
</evidence>
<dbReference type="EMBL" id="JAYMGO010000007">
    <property type="protein sequence ID" value="KAL1270783.1"/>
    <property type="molecule type" value="Genomic_DNA"/>
</dbReference>
<keyword evidence="3" id="KW-1185">Reference proteome</keyword>
<dbReference type="Proteomes" id="UP001558613">
    <property type="component" value="Unassembled WGS sequence"/>
</dbReference>
<sequence>MAHAAASIKKARVEMEQAPDLKALEKAREKRRRSRERAERRCKVMQAPAFSISPYLHQSTRDMGPQKISSTLSSNHPSTIHQHSSLAQDAPA</sequence>
<organism evidence="2 3">
    <name type="scientific">Cirrhinus molitorella</name>
    <name type="common">mud carp</name>
    <dbReference type="NCBI Taxonomy" id="172907"/>
    <lineage>
        <taxon>Eukaryota</taxon>
        <taxon>Metazoa</taxon>
        <taxon>Chordata</taxon>
        <taxon>Craniata</taxon>
        <taxon>Vertebrata</taxon>
        <taxon>Euteleostomi</taxon>
        <taxon>Actinopterygii</taxon>
        <taxon>Neopterygii</taxon>
        <taxon>Teleostei</taxon>
        <taxon>Ostariophysi</taxon>
        <taxon>Cypriniformes</taxon>
        <taxon>Cyprinidae</taxon>
        <taxon>Labeoninae</taxon>
        <taxon>Labeonini</taxon>
        <taxon>Cirrhinus</taxon>
    </lineage>
</organism>
<comment type="caution">
    <text evidence="2">The sequence shown here is derived from an EMBL/GenBank/DDBJ whole genome shotgun (WGS) entry which is preliminary data.</text>
</comment>
<feature type="region of interest" description="Disordered" evidence="1">
    <location>
        <begin position="1"/>
        <end position="92"/>
    </location>
</feature>
<evidence type="ECO:0000313" key="3">
    <source>
        <dbReference type="Proteomes" id="UP001558613"/>
    </source>
</evidence>
<proteinExistence type="predicted"/>